<keyword evidence="2" id="KW-1185">Reference proteome</keyword>
<protein>
    <recommendedName>
        <fullName evidence="3">YneQ</fullName>
    </recommendedName>
</protein>
<proteinExistence type="predicted"/>
<dbReference type="EMBL" id="JBHLUX010000037">
    <property type="protein sequence ID" value="MFC0471839.1"/>
    <property type="molecule type" value="Genomic_DNA"/>
</dbReference>
<evidence type="ECO:0000313" key="2">
    <source>
        <dbReference type="Proteomes" id="UP001589838"/>
    </source>
</evidence>
<comment type="caution">
    <text evidence="1">The sequence shown here is derived from an EMBL/GenBank/DDBJ whole genome shotgun (WGS) entry which is preliminary data.</text>
</comment>
<dbReference type="Proteomes" id="UP001589838">
    <property type="component" value="Unassembled WGS sequence"/>
</dbReference>
<evidence type="ECO:0008006" key="3">
    <source>
        <dbReference type="Google" id="ProtNLM"/>
    </source>
</evidence>
<sequence>MAFGITREELNEWRQQAQKGEIAFLTHFWLDERFPECTSVTKVACVDIQKLKKWGEQYGLKSEWIHYRQKYPHFDLFGERQRYILIQEKKENQLNKLGHKFQ</sequence>
<name>A0ABV6KF23_9BACI</name>
<organism evidence="1 2">
    <name type="scientific">Halalkalibacter kiskunsagensis</name>
    <dbReference type="NCBI Taxonomy" id="1548599"/>
    <lineage>
        <taxon>Bacteria</taxon>
        <taxon>Bacillati</taxon>
        <taxon>Bacillota</taxon>
        <taxon>Bacilli</taxon>
        <taxon>Bacillales</taxon>
        <taxon>Bacillaceae</taxon>
        <taxon>Halalkalibacter</taxon>
    </lineage>
</organism>
<reference evidence="1 2" key="1">
    <citation type="submission" date="2024-09" db="EMBL/GenBank/DDBJ databases">
        <authorList>
            <person name="Sun Q."/>
            <person name="Mori K."/>
        </authorList>
    </citation>
    <scope>NUCLEOTIDE SEQUENCE [LARGE SCALE GENOMIC DNA]</scope>
    <source>
        <strain evidence="1 2">NCAIM B.02610</strain>
    </source>
</reference>
<dbReference type="RefSeq" id="WP_335961801.1">
    <property type="nucleotide sequence ID" value="NZ_JAXBLX010000020.1"/>
</dbReference>
<evidence type="ECO:0000313" key="1">
    <source>
        <dbReference type="EMBL" id="MFC0471839.1"/>
    </source>
</evidence>
<gene>
    <name evidence="1" type="ORF">ACFFHM_15375</name>
</gene>
<accession>A0ABV6KF23</accession>